<accession>A0A1H2QV09</accession>
<keyword evidence="3" id="KW-0812">Transmembrane</keyword>
<dbReference type="InterPro" id="IPR050109">
    <property type="entry name" value="HTH-type_TetR-like_transc_reg"/>
</dbReference>
<dbReference type="SUPFAM" id="SSF46689">
    <property type="entry name" value="Homeodomain-like"/>
    <property type="match status" value="1"/>
</dbReference>
<dbReference type="PANTHER" id="PTHR30055:SF222">
    <property type="entry name" value="REGULATORY PROTEIN"/>
    <property type="match status" value="1"/>
</dbReference>
<evidence type="ECO:0000256" key="3">
    <source>
        <dbReference type="SAM" id="Phobius"/>
    </source>
</evidence>
<dbReference type="PANTHER" id="PTHR30055">
    <property type="entry name" value="HTH-TYPE TRANSCRIPTIONAL REGULATOR RUTR"/>
    <property type="match status" value="1"/>
</dbReference>
<proteinExistence type="predicted"/>
<dbReference type="GO" id="GO:0006355">
    <property type="term" value="P:regulation of DNA-templated transcription"/>
    <property type="evidence" value="ECO:0007669"/>
    <property type="project" value="UniProtKB-ARBA"/>
</dbReference>
<dbReference type="EMBL" id="FNNQ01000001">
    <property type="protein sequence ID" value="SDW11027.1"/>
    <property type="molecule type" value="Genomic_DNA"/>
</dbReference>
<feature type="DNA-binding region" description="H-T-H motif" evidence="2">
    <location>
        <begin position="50"/>
        <end position="69"/>
    </location>
</feature>
<dbReference type="PROSITE" id="PS50977">
    <property type="entry name" value="HTH_TETR_2"/>
    <property type="match status" value="1"/>
</dbReference>
<dbReference type="Gene3D" id="1.10.357.10">
    <property type="entry name" value="Tetracycline Repressor, domain 2"/>
    <property type="match status" value="1"/>
</dbReference>
<keyword evidence="1 2" id="KW-0238">DNA-binding</keyword>
<organism evidence="5 6">
    <name type="scientific">Marininema mesophilum</name>
    <dbReference type="NCBI Taxonomy" id="1048340"/>
    <lineage>
        <taxon>Bacteria</taxon>
        <taxon>Bacillati</taxon>
        <taxon>Bacillota</taxon>
        <taxon>Bacilli</taxon>
        <taxon>Bacillales</taxon>
        <taxon>Thermoactinomycetaceae</taxon>
        <taxon>Marininema</taxon>
    </lineage>
</organism>
<dbReference type="PRINTS" id="PR00455">
    <property type="entry name" value="HTHTETR"/>
</dbReference>
<gene>
    <name evidence="5" type="ORF">SAMN05444487_101313</name>
</gene>
<reference evidence="5 6" key="1">
    <citation type="submission" date="2016-10" db="EMBL/GenBank/DDBJ databases">
        <authorList>
            <person name="de Groot N.N."/>
        </authorList>
    </citation>
    <scope>NUCLEOTIDE SEQUENCE [LARGE SCALE GENOMIC DNA]</scope>
    <source>
        <strain evidence="5 6">DSM 45610</strain>
    </source>
</reference>
<evidence type="ECO:0000313" key="6">
    <source>
        <dbReference type="Proteomes" id="UP000198534"/>
    </source>
</evidence>
<dbReference type="Pfam" id="PF00440">
    <property type="entry name" value="TetR_N"/>
    <property type="match status" value="1"/>
</dbReference>
<dbReference type="Proteomes" id="UP000198534">
    <property type="component" value="Unassembled WGS sequence"/>
</dbReference>
<dbReference type="AlphaFoldDB" id="A0A1H2QV09"/>
<evidence type="ECO:0000256" key="1">
    <source>
        <dbReference type="ARBA" id="ARBA00023125"/>
    </source>
</evidence>
<keyword evidence="3" id="KW-1133">Transmembrane helix</keyword>
<dbReference type="InterPro" id="IPR009057">
    <property type="entry name" value="Homeodomain-like_sf"/>
</dbReference>
<keyword evidence="3" id="KW-0472">Membrane</keyword>
<dbReference type="SUPFAM" id="SSF48498">
    <property type="entry name" value="Tetracyclin repressor-like, C-terminal domain"/>
    <property type="match status" value="1"/>
</dbReference>
<dbReference type="GO" id="GO:0003677">
    <property type="term" value="F:DNA binding"/>
    <property type="evidence" value="ECO:0007669"/>
    <property type="project" value="UniProtKB-UniRule"/>
</dbReference>
<name>A0A1H2QV09_9BACL</name>
<keyword evidence="6" id="KW-1185">Reference proteome</keyword>
<evidence type="ECO:0000313" key="5">
    <source>
        <dbReference type="EMBL" id="SDW11027.1"/>
    </source>
</evidence>
<sequence>MEDKEWKEWVHWVAEEYGLDLSKERVTEKQRRILEAAIHIFAEKGFEGASTSSIAKEAGVAEATIFKHYKTKKGLLLYLVIPALSRVVVPYILKPVVKILEKEQSLSEIIPELYADRLQLVENNWRKIQIILVESLYQPEIREAVQNHVATKIFGEVVERVEEWQKEGRIRNDLPAHVVARSIISMGFGFIVTKNILPGKAVQQGQSEELSWTAEALLHGIAGSLEQKNN</sequence>
<dbReference type="STRING" id="1048340.SAMN05444487_101313"/>
<feature type="domain" description="HTH tetR-type" evidence="4">
    <location>
        <begin position="27"/>
        <end position="87"/>
    </location>
</feature>
<protein>
    <submittedName>
        <fullName evidence="5">Transcriptional regulator, TetR family</fullName>
    </submittedName>
</protein>
<feature type="transmembrane region" description="Helical" evidence="3">
    <location>
        <begin position="75"/>
        <end position="93"/>
    </location>
</feature>
<dbReference type="InterPro" id="IPR001647">
    <property type="entry name" value="HTH_TetR"/>
</dbReference>
<evidence type="ECO:0000259" key="4">
    <source>
        <dbReference type="PROSITE" id="PS50977"/>
    </source>
</evidence>
<dbReference type="InterPro" id="IPR036271">
    <property type="entry name" value="Tet_transcr_reg_TetR-rel_C_sf"/>
</dbReference>
<evidence type="ECO:0000256" key="2">
    <source>
        <dbReference type="PROSITE-ProRule" id="PRU00335"/>
    </source>
</evidence>